<keyword evidence="2" id="KW-1185">Reference proteome</keyword>
<name>A0A2S4KV91_9HYPO</name>
<comment type="caution">
    <text evidence="1">The sequence shown here is derived from an EMBL/GenBank/DDBJ whole genome shotgun (WGS) entry which is preliminary data.</text>
</comment>
<evidence type="ECO:0000313" key="1">
    <source>
        <dbReference type="EMBL" id="POR34077.1"/>
    </source>
</evidence>
<evidence type="ECO:0000313" key="2">
    <source>
        <dbReference type="Proteomes" id="UP000237481"/>
    </source>
</evidence>
<organism evidence="1 2">
    <name type="scientific">Tolypocladium paradoxum</name>
    <dbReference type="NCBI Taxonomy" id="94208"/>
    <lineage>
        <taxon>Eukaryota</taxon>
        <taxon>Fungi</taxon>
        <taxon>Dikarya</taxon>
        <taxon>Ascomycota</taxon>
        <taxon>Pezizomycotina</taxon>
        <taxon>Sordariomycetes</taxon>
        <taxon>Hypocreomycetidae</taxon>
        <taxon>Hypocreales</taxon>
        <taxon>Ophiocordycipitaceae</taxon>
        <taxon>Tolypocladium</taxon>
    </lineage>
</organism>
<dbReference type="AlphaFoldDB" id="A0A2S4KV91"/>
<dbReference type="EMBL" id="PKSG01000576">
    <property type="protein sequence ID" value="POR34077.1"/>
    <property type="molecule type" value="Genomic_DNA"/>
</dbReference>
<protein>
    <submittedName>
        <fullName evidence="1">Uncharacterized protein</fullName>
    </submittedName>
</protein>
<gene>
    <name evidence="1" type="ORF">TPAR_05716</name>
</gene>
<accession>A0A2S4KV91</accession>
<dbReference type="Proteomes" id="UP000237481">
    <property type="component" value="Unassembled WGS sequence"/>
</dbReference>
<sequence>MNLKLKTSYVQVWVASAIWLGYRVSAPIITTEHAAIPNACPFAHSASDGIRPDFNVQHRVQDHEGSTQRMYVKAARDTEYGSYNGTALRDFFCLHRPRISCRLPLASEQPICSEIKHGGWTVATPFTSAECRLSSAVSGPFRDFARPTWTSSWNYRGLVSARVDGAREDTSVTCGRWHVSTRRGWRPASPE</sequence>
<reference evidence="1 2" key="1">
    <citation type="submission" date="2018-01" db="EMBL/GenBank/DDBJ databases">
        <title>Harnessing the power of phylogenomics to disentangle the directionality and signatures of interkingdom host jumping in the parasitic fungal genus Tolypocladium.</title>
        <authorList>
            <person name="Quandt C.A."/>
            <person name="Patterson W."/>
            <person name="Spatafora J.W."/>
        </authorList>
    </citation>
    <scope>NUCLEOTIDE SEQUENCE [LARGE SCALE GENOMIC DNA]</scope>
    <source>
        <strain evidence="1 2">NRBC 100945</strain>
    </source>
</reference>
<proteinExistence type="predicted"/>